<comment type="caution">
    <text evidence="6">The sequence shown here is derived from an EMBL/GenBank/DDBJ whole genome shotgun (WGS) entry which is preliminary data.</text>
</comment>
<feature type="transmembrane region" description="Helical" evidence="5">
    <location>
        <begin position="309"/>
        <end position="336"/>
    </location>
</feature>
<evidence type="ECO:0000313" key="7">
    <source>
        <dbReference type="Proteomes" id="UP000596742"/>
    </source>
</evidence>
<dbReference type="PANTHER" id="PTHR19282">
    <property type="entry name" value="TETRASPANIN"/>
    <property type="match status" value="1"/>
</dbReference>
<feature type="transmembrane region" description="Helical" evidence="5">
    <location>
        <begin position="356"/>
        <end position="374"/>
    </location>
</feature>
<evidence type="ECO:0000256" key="5">
    <source>
        <dbReference type="SAM" id="Phobius"/>
    </source>
</evidence>
<feature type="non-terminal residue" evidence="6">
    <location>
        <position position="1"/>
    </location>
</feature>
<feature type="transmembrane region" description="Helical" evidence="5">
    <location>
        <begin position="264"/>
        <end position="288"/>
    </location>
</feature>
<feature type="transmembrane region" description="Helical" evidence="5">
    <location>
        <begin position="478"/>
        <end position="500"/>
    </location>
</feature>
<sequence>MVKINRGRLTISANIILTASLITRTFTFGFIMMLILMKVNNDILNEDVIKIIDIEILAGMPLGTTVKSVVFSFIGVFVLELVSGIFGIWGAIGRKKRILAVNVLMSSFMIVVYLINIVNLSIIYDKKTHLNDTLSNYTLAYQATTPYIKHYISYTYWEKTFPNFLKKLGCQNSYPEIYHCGSVYIQKLDTYLEIYIGISVTCIVCQIVTIVAAEYTFRKLEFKEKKPSISENKYYLMLSLKHGIFRSLIIFIKENWNRSKVVVVSVLLKIGSLTAGVGLLGLGLTLLGDEFINNSSLKHIFYKLQFHNYYFYDILVGLAAASVVLGTVTSTVAVLGLVGSWKKSPILLVTSSTLSLVLHVPRILAVAFWIFFIAKINGGMKFQLSLQQLGYFIPGFGNVITTKWNDMIMTLQCCGVNHSNETHTTQGIIFCCKNAHPRILDSAEHNTISYTSFDYFGGCGGYKTETCAGVILFKTQMFVGWFLAIVLLQIVLEIIGFVFVSKEYLIIMLTESAENPTGATLNAKSIFNIVVLCLAINIRFDKVFGNSDIQELFSRINVADHTITSAINTFSIVTVTFSSLSIAVVIFSFVVMVLPKWKSVLSFFVSSELEDELMKQFNSTNGGYDYSDKSATHDLSLSFSWNTLFVQAECCGVGPTIESSFKSTYWYVYGDRSAGQRIPVQCCISQTDVFPYSTRTDSNCTTSMLDGYYRSQ</sequence>
<evidence type="ECO:0000256" key="3">
    <source>
        <dbReference type="ARBA" id="ARBA00022989"/>
    </source>
</evidence>
<gene>
    <name evidence="6" type="ORF">MGAL_10B085682</name>
</gene>
<feature type="transmembrane region" description="Helical" evidence="5">
    <location>
        <begin position="12"/>
        <end position="37"/>
    </location>
</feature>
<keyword evidence="7" id="KW-1185">Reference proteome</keyword>
<organism evidence="6 7">
    <name type="scientific">Mytilus galloprovincialis</name>
    <name type="common">Mediterranean mussel</name>
    <dbReference type="NCBI Taxonomy" id="29158"/>
    <lineage>
        <taxon>Eukaryota</taxon>
        <taxon>Metazoa</taxon>
        <taxon>Spiralia</taxon>
        <taxon>Lophotrochozoa</taxon>
        <taxon>Mollusca</taxon>
        <taxon>Bivalvia</taxon>
        <taxon>Autobranchia</taxon>
        <taxon>Pteriomorphia</taxon>
        <taxon>Mytilida</taxon>
        <taxon>Mytiloidea</taxon>
        <taxon>Mytilidae</taxon>
        <taxon>Mytilinae</taxon>
        <taxon>Mytilus</taxon>
    </lineage>
</organism>
<evidence type="ECO:0000313" key="6">
    <source>
        <dbReference type="EMBL" id="VDI43674.1"/>
    </source>
</evidence>
<feature type="transmembrane region" description="Helical" evidence="5">
    <location>
        <begin position="99"/>
        <end position="124"/>
    </location>
</feature>
<feature type="transmembrane region" description="Helical" evidence="5">
    <location>
        <begin position="570"/>
        <end position="594"/>
    </location>
</feature>
<keyword evidence="2 5" id="KW-0812">Transmembrane</keyword>
<evidence type="ECO:0000256" key="2">
    <source>
        <dbReference type="ARBA" id="ARBA00022692"/>
    </source>
</evidence>
<feature type="transmembrane region" description="Helical" evidence="5">
    <location>
        <begin position="194"/>
        <end position="213"/>
    </location>
</feature>
<proteinExistence type="predicted"/>
<dbReference type="AlphaFoldDB" id="A0A8B6F550"/>
<comment type="subcellular location">
    <subcellularLocation>
        <location evidence="1">Membrane</location>
        <topology evidence="1">Multi-pass membrane protein</topology>
    </subcellularLocation>
</comment>
<dbReference type="EMBL" id="UYJE01006174">
    <property type="protein sequence ID" value="VDI43674.1"/>
    <property type="molecule type" value="Genomic_DNA"/>
</dbReference>
<evidence type="ECO:0000256" key="4">
    <source>
        <dbReference type="ARBA" id="ARBA00023136"/>
    </source>
</evidence>
<protein>
    <submittedName>
        <fullName evidence="6">Uncharacterized protein</fullName>
    </submittedName>
</protein>
<dbReference type="OrthoDB" id="6151390at2759"/>
<accession>A0A8B6F550</accession>
<dbReference type="InterPro" id="IPR018499">
    <property type="entry name" value="Tetraspanin/Peripherin"/>
</dbReference>
<dbReference type="Pfam" id="PF00335">
    <property type="entry name" value="Tetraspanin"/>
    <property type="match status" value="1"/>
</dbReference>
<name>A0A8B6F550_MYTGA</name>
<evidence type="ECO:0000256" key="1">
    <source>
        <dbReference type="ARBA" id="ARBA00004141"/>
    </source>
</evidence>
<dbReference type="GO" id="GO:0016020">
    <property type="term" value="C:membrane"/>
    <property type="evidence" value="ECO:0007669"/>
    <property type="project" value="UniProtKB-SubCell"/>
</dbReference>
<reference evidence="6" key="1">
    <citation type="submission" date="2018-11" db="EMBL/GenBank/DDBJ databases">
        <authorList>
            <person name="Alioto T."/>
            <person name="Alioto T."/>
        </authorList>
    </citation>
    <scope>NUCLEOTIDE SEQUENCE</scope>
</reference>
<dbReference type="Proteomes" id="UP000596742">
    <property type="component" value="Unassembled WGS sequence"/>
</dbReference>
<feature type="transmembrane region" description="Helical" evidence="5">
    <location>
        <begin position="69"/>
        <end position="92"/>
    </location>
</feature>
<keyword evidence="3 5" id="KW-1133">Transmembrane helix</keyword>
<keyword evidence="4 5" id="KW-0472">Membrane</keyword>